<protein>
    <submittedName>
        <fullName evidence="2">Uncharacterized protein</fullName>
    </submittedName>
</protein>
<dbReference type="AlphaFoldDB" id="A0A7J0GER6"/>
<dbReference type="EMBL" id="BJWL01000020">
    <property type="protein sequence ID" value="GFZ09284.1"/>
    <property type="molecule type" value="Genomic_DNA"/>
</dbReference>
<comment type="caution">
    <text evidence="2">The sequence shown here is derived from an EMBL/GenBank/DDBJ whole genome shotgun (WGS) entry which is preliminary data.</text>
</comment>
<organism evidence="2 3">
    <name type="scientific">Actinidia rufa</name>
    <dbReference type="NCBI Taxonomy" id="165716"/>
    <lineage>
        <taxon>Eukaryota</taxon>
        <taxon>Viridiplantae</taxon>
        <taxon>Streptophyta</taxon>
        <taxon>Embryophyta</taxon>
        <taxon>Tracheophyta</taxon>
        <taxon>Spermatophyta</taxon>
        <taxon>Magnoliopsida</taxon>
        <taxon>eudicotyledons</taxon>
        <taxon>Gunneridae</taxon>
        <taxon>Pentapetalae</taxon>
        <taxon>asterids</taxon>
        <taxon>Ericales</taxon>
        <taxon>Actinidiaceae</taxon>
        <taxon>Actinidia</taxon>
    </lineage>
</organism>
<keyword evidence="3" id="KW-1185">Reference proteome</keyword>
<evidence type="ECO:0000256" key="1">
    <source>
        <dbReference type="SAM" id="MobiDB-lite"/>
    </source>
</evidence>
<evidence type="ECO:0000313" key="3">
    <source>
        <dbReference type="Proteomes" id="UP000585474"/>
    </source>
</evidence>
<proteinExistence type="predicted"/>
<feature type="region of interest" description="Disordered" evidence="1">
    <location>
        <begin position="60"/>
        <end position="79"/>
    </location>
</feature>
<sequence>MSNFNGGCAANSSNCEMAVADMVPCNGVGAELEEASGSKEIVVELHRTSMMDSWAAKKAAGGSWAAKKPTDGGDAGPWV</sequence>
<dbReference type="Proteomes" id="UP000585474">
    <property type="component" value="Unassembled WGS sequence"/>
</dbReference>
<gene>
    <name evidence="2" type="ORF">Acr_20g0010920</name>
</gene>
<name>A0A7J0GER6_9ERIC</name>
<evidence type="ECO:0000313" key="2">
    <source>
        <dbReference type="EMBL" id="GFZ09284.1"/>
    </source>
</evidence>
<accession>A0A7J0GER6</accession>
<reference evidence="2 3" key="1">
    <citation type="submission" date="2019-07" db="EMBL/GenBank/DDBJ databases">
        <title>De Novo Assembly of kiwifruit Actinidia rufa.</title>
        <authorList>
            <person name="Sugita-Konishi S."/>
            <person name="Sato K."/>
            <person name="Mori E."/>
            <person name="Abe Y."/>
            <person name="Kisaki G."/>
            <person name="Hamano K."/>
            <person name="Suezawa K."/>
            <person name="Otani M."/>
            <person name="Fukuda T."/>
            <person name="Manabe T."/>
            <person name="Gomi K."/>
            <person name="Tabuchi M."/>
            <person name="Akimitsu K."/>
            <person name="Kataoka I."/>
        </authorList>
    </citation>
    <scope>NUCLEOTIDE SEQUENCE [LARGE SCALE GENOMIC DNA]</scope>
    <source>
        <strain evidence="3">cv. Fuchu</strain>
    </source>
</reference>